<dbReference type="Proteomes" id="UP000828390">
    <property type="component" value="Unassembled WGS sequence"/>
</dbReference>
<proteinExistence type="predicted"/>
<keyword evidence="2" id="KW-1185">Reference proteome</keyword>
<protein>
    <submittedName>
        <fullName evidence="1">Uncharacterized protein</fullName>
    </submittedName>
</protein>
<sequence>MGDSRGFCYALTAYCWMVLPTTRAIVGKTAINQATMYSREGRTNVPDVRVFPGCTNMQRHQRSLLISDQGEGEIP</sequence>
<dbReference type="EMBL" id="JAIWYP010000054">
    <property type="protein sequence ID" value="KAH3690778.1"/>
    <property type="molecule type" value="Genomic_DNA"/>
</dbReference>
<reference evidence="1" key="2">
    <citation type="submission" date="2020-11" db="EMBL/GenBank/DDBJ databases">
        <authorList>
            <person name="McCartney M.A."/>
            <person name="Auch B."/>
            <person name="Kono T."/>
            <person name="Mallez S."/>
            <person name="Becker A."/>
            <person name="Gohl D.M."/>
            <person name="Silverstein K.A.T."/>
            <person name="Koren S."/>
            <person name="Bechman K.B."/>
            <person name="Herman A."/>
            <person name="Abrahante J.E."/>
            <person name="Garbe J."/>
        </authorList>
    </citation>
    <scope>NUCLEOTIDE SEQUENCE</scope>
    <source>
        <strain evidence="1">Duluth1</strain>
        <tissue evidence="1">Whole animal</tissue>
    </source>
</reference>
<organism evidence="1 2">
    <name type="scientific">Dreissena polymorpha</name>
    <name type="common">Zebra mussel</name>
    <name type="synonym">Mytilus polymorpha</name>
    <dbReference type="NCBI Taxonomy" id="45954"/>
    <lineage>
        <taxon>Eukaryota</taxon>
        <taxon>Metazoa</taxon>
        <taxon>Spiralia</taxon>
        <taxon>Lophotrochozoa</taxon>
        <taxon>Mollusca</taxon>
        <taxon>Bivalvia</taxon>
        <taxon>Autobranchia</taxon>
        <taxon>Heteroconchia</taxon>
        <taxon>Euheterodonta</taxon>
        <taxon>Imparidentia</taxon>
        <taxon>Neoheterodontei</taxon>
        <taxon>Myida</taxon>
        <taxon>Dreissenoidea</taxon>
        <taxon>Dreissenidae</taxon>
        <taxon>Dreissena</taxon>
    </lineage>
</organism>
<comment type="caution">
    <text evidence="1">The sequence shown here is derived from an EMBL/GenBank/DDBJ whole genome shotgun (WGS) entry which is preliminary data.</text>
</comment>
<evidence type="ECO:0000313" key="1">
    <source>
        <dbReference type="EMBL" id="KAH3690778.1"/>
    </source>
</evidence>
<gene>
    <name evidence="1" type="ORF">DPMN_191979</name>
</gene>
<accession>A0A9D3Y0N3</accession>
<name>A0A9D3Y0N3_DREPO</name>
<reference evidence="1" key="1">
    <citation type="journal article" date="2019" name="bioRxiv">
        <title>The Genome of the Zebra Mussel, Dreissena polymorpha: A Resource for Invasive Species Research.</title>
        <authorList>
            <person name="McCartney M.A."/>
            <person name="Auch B."/>
            <person name="Kono T."/>
            <person name="Mallez S."/>
            <person name="Zhang Y."/>
            <person name="Obille A."/>
            <person name="Becker A."/>
            <person name="Abrahante J.E."/>
            <person name="Garbe J."/>
            <person name="Badalamenti J.P."/>
            <person name="Herman A."/>
            <person name="Mangelson H."/>
            <person name="Liachko I."/>
            <person name="Sullivan S."/>
            <person name="Sone E.D."/>
            <person name="Koren S."/>
            <person name="Silverstein K.A.T."/>
            <person name="Beckman K.B."/>
            <person name="Gohl D.M."/>
        </authorList>
    </citation>
    <scope>NUCLEOTIDE SEQUENCE</scope>
    <source>
        <strain evidence="1">Duluth1</strain>
        <tissue evidence="1">Whole animal</tissue>
    </source>
</reference>
<dbReference type="AlphaFoldDB" id="A0A9D3Y0N3"/>
<evidence type="ECO:0000313" key="2">
    <source>
        <dbReference type="Proteomes" id="UP000828390"/>
    </source>
</evidence>